<dbReference type="EMBL" id="LLYB01000065">
    <property type="protein sequence ID" value="KRR24099.1"/>
    <property type="molecule type" value="Genomic_DNA"/>
</dbReference>
<proteinExistence type="predicted"/>
<accession>A0A0R3N2I5</accession>
<dbReference type="OrthoDB" id="7169664at2"/>
<dbReference type="Pfam" id="PF09898">
    <property type="entry name" value="DUF2125"/>
    <property type="match status" value="1"/>
</dbReference>
<comment type="caution">
    <text evidence="1">The sequence shown here is derived from an EMBL/GenBank/DDBJ whole genome shotgun (WGS) entry which is preliminary data.</text>
</comment>
<dbReference type="Proteomes" id="UP000051660">
    <property type="component" value="Unassembled WGS sequence"/>
</dbReference>
<sequence length="395" mass="42491">MPDMTPAPRRRPLWRLFIMPALLLVAAAAWSAFWFYAASEVGVRADAWAAREAKSGRVYECGKRSVAGYPFRLEVRCDDARVSLISQTAGAQAPFTARLGEIMVIAQIYQPKLLIAEFKAPATLADRGQPPSMKVNWTLGRSSVIGLPNDLQRASIVFDNPSIDRINGPVETPLARASHVELHGRLAEGSAKDHPVIEAVLQISGGNIQEVHPVLAQPFDADIQTRLTGLKDLAPKPWPERFRELQAAGGHVEIVRSRIQQGDLISVAAGTLSLNAQGRIDGELQMTVAGIEKVIPLLGIEKILEEGVPQATLDRVAPGVKSQDLNNLFGALDRAVPGLGKVVKQNANAGVTAGINALGKAAELEGKKARAFPLRFVDGTVFFGPLKVGQVPPLF</sequence>
<protein>
    <recommendedName>
        <fullName evidence="3">DUF2125 domain-containing protein</fullName>
    </recommendedName>
</protein>
<gene>
    <name evidence="1" type="ORF">CQ14_15290</name>
</gene>
<dbReference type="RefSeq" id="WP_057858726.1">
    <property type="nucleotide sequence ID" value="NZ_LLYB01000065.1"/>
</dbReference>
<evidence type="ECO:0008006" key="3">
    <source>
        <dbReference type="Google" id="ProtNLM"/>
    </source>
</evidence>
<name>A0A0R3N2I5_9BRAD</name>
<dbReference type="InterPro" id="IPR018666">
    <property type="entry name" value="DUF2125"/>
</dbReference>
<evidence type="ECO:0000313" key="1">
    <source>
        <dbReference type="EMBL" id="KRR24099.1"/>
    </source>
</evidence>
<organism evidence="1 2">
    <name type="scientific">Bradyrhizobium lablabi</name>
    <dbReference type="NCBI Taxonomy" id="722472"/>
    <lineage>
        <taxon>Bacteria</taxon>
        <taxon>Pseudomonadati</taxon>
        <taxon>Pseudomonadota</taxon>
        <taxon>Alphaproteobacteria</taxon>
        <taxon>Hyphomicrobiales</taxon>
        <taxon>Nitrobacteraceae</taxon>
        <taxon>Bradyrhizobium</taxon>
    </lineage>
</organism>
<dbReference type="STRING" id="722472.SAMN05444321_3138"/>
<dbReference type="AlphaFoldDB" id="A0A0R3N2I5"/>
<evidence type="ECO:0000313" key="2">
    <source>
        <dbReference type="Proteomes" id="UP000051660"/>
    </source>
</evidence>
<reference evidence="1 2" key="1">
    <citation type="submission" date="2014-03" db="EMBL/GenBank/DDBJ databases">
        <title>Bradyrhizobium valentinum sp. nov., isolated from effective nodules of Lupinus mariae-josephae, a lupine endemic of basic-lime soils in Eastern Spain.</title>
        <authorList>
            <person name="Duran D."/>
            <person name="Rey L."/>
            <person name="Navarro A."/>
            <person name="Busquets A."/>
            <person name="Imperial J."/>
            <person name="Ruiz-Argueso T."/>
        </authorList>
    </citation>
    <scope>NUCLEOTIDE SEQUENCE [LARGE SCALE GENOMIC DNA]</scope>
    <source>
        <strain evidence="1 2">CCBAU 23086</strain>
    </source>
</reference>